<feature type="region of interest" description="Disordered" evidence="1">
    <location>
        <begin position="105"/>
        <end position="127"/>
    </location>
</feature>
<reference evidence="2 3" key="1">
    <citation type="submission" date="2024-03" db="EMBL/GenBank/DDBJ databases">
        <authorList>
            <person name="Gkanogiannis A."/>
            <person name="Becerra Lopez-Lavalle L."/>
        </authorList>
    </citation>
    <scope>NUCLEOTIDE SEQUENCE [LARGE SCALE GENOMIC DNA]</scope>
</reference>
<protein>
    <submittedName>
        <fullName evidence="2">Uncharacterized protein</fullName>
    </submittedName>
</protein>
<evidence type="ECO:0000313" key="2">
    <source>
        <dbReference type="EMBL" id="CAK9325414.1"/>
    </source>
</evidence>
<evidence type="ECO:0000256" key="1">
    <source>
        <dbReference type="SAM" id="MobiDB-lite"/>
    </source>
</evidence>
<feature type="compositionally biased region" description="Gly residues" evidence="1">
    <location>
        <begin position="116"/>
        <end position="127"/>
    </location>
</feature>
<dbReference type="EMBL" id="OZ021741">
    <property type="protein sequence ID" value="CAK9325414.1"/>
    <property type="molecule type" value="Genomic_DNA"/>
</dbReference>
<gene>
    <name evidence="2" type="ORF">CITCOLO1_LOCUS17674</name>
</gene>
<keyword evidence="3" id="KW-1185">Reference proteome</keyword>
<sequence length="127" mass="13453">MTGTTRTTTATTKLNIGTAKSTSGWKQTTATKSPIQRSNPVRVSGSRSWAISGWAKARGSNRTRLARARGDWSGQTATGRTGFERSEGNLKDGGSWIQQEEASAFDGAEESELETVGGGGGFWGRPV</sequence>
<proteinExistence type="predicted"/>
<organism evidence="2 3">
    <name type="scientific">Citrullus colocynthis</name>
    <name type="common">colocynth</name>
    <dbReference type="NCBI Taxonomy" id="252529"/>
    <lineage>
        <taxon>Eukaryota</taxon>
        <taxon>Viridiplantae</taxon>
        <taxon>Streptophyta</taxon>
        <taxon>Embryophyta</taxon>
        <taxon>Tracheophyta</taxon>
        <taxon>Spermatophyta</taxon>
        <taxon>Magnoliopsida</taxon>
        <taxon>eudicotyledons</taxon>
        <taxon>Gunneridae</taxon>
        <taxon>Pentapetalae</taxon>
        <taxon>rosids</taxon>
        <taxon>fabids</taxon>
        <taxon>Cucurbitales</taxon>
        <taxon>Cucurbitaceae</taxon>
        <taxon>Benincaseae</taxon>
        <taxon>Citrullus</taxon>
    </lineage>
</organism>
<feature type="compositionally biased region" description="Polar residues" evidence="1">
    <location>
        <begin position="13"/>
        <end position="49"/>
    </location>
</feature>
<evidence type="ECO:0000313" key="3">
    <source>
        <dbReference type="Proteomes" id="UP001642487"/>
    </source>
</evidence>
<feature type="region of interest" description="Disordered" evidence="1">
    <location>
        <begin position="1"/>
        <end position="92"/>
    </location>
</feature>
<dbReference type="Proteomes" id="UP001642487">
    <property type="component" value="Chromosome 7"/>
</dbReference>
<feature type="compositionally biased region" description="Low complexity" evidence="1">
    <location>
        <begin position="1"/>
        <end position="12"/>
    </location>
</feature>
<accession>A0ABP0YY07</accession>
<name>A0ABP0YY07_9ROSI</name>